<accession>A0AAX1PLK9</accession>
<dbReference type="Proteomes" id="UP000249422">
    <property type="component" value="Unassembled WGS sequence"/>
</dbReference>
<sequence length="36" mass="3997">MTHSNTVKRLQIANRGEDNRHASSHSAFSAQCEEPS</sequence>
<proteinExistence type="predicted"/>
<organism evidence="2 3">
    <name type="scientific">Aeromonas salmonicida</name>
    <dbReference type="NCBI Taxonomy" id="645"/>
    <lineage>
        <taxon>Bacteria</taxon>
        <taxon>Pseudomonadati</taxon>
        <taxon>Pseudomonadota</taxon>
        <taxon>Gammaproteobacteria</taxon>
        <taxon>Aeromonadales</taxon>
        <taxon>Aeromonadaceae</taxon>
        <taxon>Aeromonas</taxon>
    </lineage>
</organism>
<reference evidence="2 3" key="1">
    <citation type="submission" date="2018-06" db="EMBL/GenBank/DDBJ databases">
        <title>Freshwater and sediment microbial communities from various areas in North America, analyzing microbe dynamics in response to fracking.</title>
        <authorList>
            <person name="Lamendella R."/>
        </authorList>
    </citation>
    <scope>NUCLEOTIDE SEQUENCE [LARGE SCALE GENOMIC DNA]</scope>
    <source>
        <strain evidence="2 3">17</strain>
    </source>
</reference>
<dbReference type="AlphaFoldDB" id="A0AAX1PLK9"/>
<comment type="caution">
    <text evidence="2">The sequence shown here is derived from an EMBL/GenBank/DDBJ whole genome shotgun (WGS) entry which is preliminary data.</text>
</comment>
<name>A0AAX1PLK9_AERSA</name>
<feature type="region of interest" description="Disordered" evidence="1">
    <location>
        <begin position="1"/>
        <end position="36"/>
    </location>
</feature>
<evidence type="ECO:0000313" key="2">
    <source>
        <dbReference type="EMBL" id="RAJ07660.1"/>
    </source>
</evidence>
<protein>
    <submittedName>
        <fullName evidence="2">Uncharacterized protein</fullName>
    </submittedName>
</protein>
<evidence type="ECO:0000313" key="3">
    <source>
        <dbReference type="Proteomes" id="UP000249422"/>
    </source>
</evidence>
<evidence type="ECO:0000256" key="1">
    <source>
        <dbReference type="SAM" id="MobiDB-lite"/>
    </source>
</evidence>
<dbReference type="EMBL" id="QLLM01000002">
    <property type="protein sequence ID" value="RAJ07660.1"/>
    <property type="molecule type" value="Genomic_DNA"/>
</dbReference>
<gene>
    <name evidence="2" type="ORF">DEU50_10282</name>
</gene>